<comment type="caution">
    <text evidence="4">The sequence shown here is derived from an EMBL/GenBank/DDBJ whole genome shotgun (WGS) entry which is preliminary data.</text>
</comment>
<keyword evidence="2" id="KW-0520">NAD</keyword>
<dbReference type="AlphaFoldDB" id="A0A5A7SE94"/>
<dbReference type="OrthoDB" id="4324715at2"/>
<evidence type="ECO:0000256" key="2">
    <source>
        <dbReference type="ARBA" id="ARBA00023027"/>
    </source>
</evidence>
<organism evidence="4 5">
    <name type="scientific">Antrihabitans cavernicola</name>
    <dbReference type="NCBI Taxonomy" id="2495913"/>
    <lineage>
        <taxon>Bacteria</taxon>
        <taxon>Bacillati</taxon>
        <taxon>Actinomycetota</taxon>
        <taxon>Actinomycetes</taxon>
        <taxon>Mycobacteriales</taxon>
        <taxon>Nocardiaceae</taxon>
        <taxon>Antrihabitans</taxon>
    </lineage>
</organism>
<evidence type="ECO:0000256" key="1">
    <source>
        <dbReference type="ARBA" id="ARBA00023002"/>
    </source>
</evidence>
<dbReference type="PROSITE" id="PS00671">
    <property type="entry name" value="D_2_HYDROXYACID_DH_3"/>
    <property type="match status" value="1"/>
</dbReference>
<dbReference type="GO" id="GO:0016616">
    <property type="term" value="F:oxidoreductase activity, acting on the CH-OH group of donors, NAD or NADP as acceptor"/>
    <property type="evidence" value="ECO:0007669"/>
    <property type="project" value="UniProtKB-ARBA"/>
</dbReference>
<dbReference type="InterPro" id="IPR036291">
    <property type="entry name" value="NAD(P)-bd_dom_sf"/>
</dbReference>
<sequence>MSDDRPSPSIAVHPDDDARLVDAVVAGGGATVPLESARALVWNSGSDTFPDQLPDGIEWVQLPAAGIEDWFTSGVIERNPNVHFTSAAGAFAPSVAEHAVALLLAGVRSLPQHLLATTWRQQELAPTVGTLRGATVAIVGAGGIGRAMIPMLAALGAHVVAVNRSGCPVPGAVHTYPVSQLADVWAEVHHVIIGAPATPATKHLVGKEELAKLKPTSWVINIARGSLIDTDALVEALTDGTIGGVGLDVTEPEPLPDGHPLWSLPNAIVTPHDSNPPQHRLTAYAERVRDNVARFAAGEELIASVDPVSGY</sequence>
<dbReference type="GO" id="GO:0051287">
    <property type="term" value="F:NAD binding"/>
    <property type="evidence" value="ECO:0007669"/>
    <property type="project" value="InterPro"/>
</dbReference>
<gene>
    <name evidence="4" type="ORF">FOY51_10575</name>
</gene>
<dbReference type="Pfam" id="PF02826">
    <property type="entry name" value="2-Hacid_dh_C"/>
    <property type="match status" value="1"/>
</dbReference>
<name>A0A5A7SE94_9NOCA</name>
<reference evidence="4 5" key="1">
    <citation type="submission" date="2019-07" db="EMBL/GenBank/DDBJ databases">
        <title>Rhodococcus cavernicolus sp. nov., isolated from a cave.</title>
        <authorList>
            <person name="Lee S.D."/>
        </authorList>
    </citation>
    <scope>NUCLEOTIDE SEQUENCE [LARGE SCALE GENOMIC DNA]</scope>
    <source>
        <strain evidence="4 5">C1-24</strain>
    </source>
</reference>
<dbReference type="EMBL" id="VLNY01000004">
    <property type="protein sequence ID" value="KAA0022943.1"/>
    <property type="molecule type" value="Genomic_DNA"/>
</dbReference>
<dbReference type="RefSeq" id="WP_149430202.1">
    <property type="nucleotide sequence ID" value="NZ_VLNY01000004.1"/>
</dbReference>
<dbReference type="PANTHER" id="PTHR43333:SF1">
    <property type="entry name" value="D-ISOMER SPECIFIC 2-HYDROXYACID DEHYDROGENASE NAD-BINDING DOMAIN-CONTAINING PROTEIN"/>
    <property type="match status" value="1"/>
</dbReference>
<dbReference type="SUPFAM" id="SSF51735">
    <property type="entry name" value="NAD(P)-binding Rossmann-fold domains"/>
    <property type="match status" value="1"/>
</dbReference>
<dbReference type="PANTHER" id="PTHR43333">
    <property type="entry name" value="2-HACID_DH_C DOMAIN-CONTAINING PROTEIN"/>
    <property type="match status" value="1"/>
</dbReference>
<dbReference type="Gene3D" id="3.40.50.720">
    <property type="entry name" value="NAD(P)-binding Rossmann-like Domain"/>
    <property type="match status" value="2"/>
</dbReference>
<evidence type="ECO:0000313" key="4">
    <source>
        <dbReference type="EMBL" id="KAA0022943.1"/>
    </source>
</evidence>
<accession>A0A5A7SE94</accession>
<dbReference type="CDD" id="cd12159">
    <property type="entry name" value="2-Hacid_dh_2"/>
    <property type="match status" value="1"/>
</dbReference>
<feature type="domain" description="D-isomer specific 2-hydroxyacid dehydrogenase NAD-binding" evidence="3">
    <location>
        <begin position="103"/>
        <end position="272"/>
    </location>
</feature>
<proteinExistence type="predicted"/>
<evidence type="ECO:0000259" key="3">
    <source>
        <dbReference type="Pfam" id="PF02826"/>
    </source>
</evidence>
<dbReference type="Proteomes" id="UP000322244">
    <property type="component" value="Unassembled WGS sequence"/>
</dbReference>
<protein>
    <submittedName>
        <fullName evidence="4">Hydroxyacid dehydrogenase</fullName>
    </submittedName>
</protein>
<dbReference type="InterPro" id="IPR029753">
    <property type="entry name" value="D-isomer_DH_CS"/>
</dbReference>
<keyword evidence="1" id="KW-0560">Oxidoreductase</keyword>
<dbReference type="InterPro" id="IPR006140">
    <property type="entry name" value="D-isomer_DH_NAD-bd"/>
</dbReference>
<keyword evidence="5" id="KW-1185">Reference proteome</keyword>
<evidence type="ECO:0000313" key="5">
    <source>
        <dbReference type="Proteomes" id="UP000322244"/>
    </source>
</evidence>